<dbReference type="InterPro" id="IPR018867">
    <property type="entry name" value="Cell_div_borealin"/>
</dbReference>
<reference evidence="13" key="1">
    <citation type="journal article" date="2023" name="Mol. Phylogenet. Evol.">
        <title>Genome-scale phylogeny and comparative genomics of the fungal order Sordariales.</title>
        <authorList>
            <person name="Hensen N."/>
            <person name="Bonometti L."/>
            <person name="Westerberg I."/>
            <person name="Brannstrom I.O."/>
            <person name="Guillou S."/>
            <person name="Cros-Aarteil S."/>
            <person name="Calhoun S."/>
            <person name="Haridas S."/>
            <person name="Kuo A."/>
            <person name="Mondo S."/>
            <person name="Pangilinan J."/>
            <person name="Riley R."/>
            <person name="LaButti K."/>
            <person name="Andreopoulos B."/>
            <person name="Lipzen A."/>
            <person name="Chen C."/>
            <person name="Yan M."/>
            <person name="Daum C."/>
            <person name="Ng V."/>
            <person name="Clum A."/>
            <person name="Steindorff A."/>
            <person name="Ohm R.A."/>
            <person name="Martin F."/>
            <person name="Silar P."/>
            <person name="Natvig D.O."/>
            <person name="Lalanne C."/>
            <person name="Gautier V."/>
            <person name="Ament-Velasquez S.L."/>
            <person name="Kruys A."/>
            <person name="Hutchinson M.I."/>
            <person name="Powell A.J."/>
            <person name="Barry K."/>
            <person name="Miller A.N."/>
            <person name="Grigoriev I.V."/>
            <person name="Debuchy R."/>
            <person name="Gladieux P."/>
            <person name="Hiltunen Thoren M."/>
            <person name="Johannesson H."/>
        </authorList>
    </citation>
    <scope>NUCLEOTIDE SEQUENCE [LARGE SCALE GENOMIC DNA]</scope>
    <source>
        <strain evidence="13">CBS 284.82</strain>
    </source>
</reference>
<dbReference type="GO" id="GO:0051301">
    <property type="term" value="P:cell division"/>
    <property type="evidence" value="ECO:0007669"/>
    <property type="project" value="UniProtKB-KW"/>
</dbReference>
<dbReference type="Pfam" id="PF10444">
    <property type="entry name" value="Nbl1_Borealin_N"/>
    <property type="match status" value="1"/>
</dbReference>
<evidence type="ECO:0000256" key="10">
    <source>
        <dbReference type="SAM" id="MobiDB-lite"/>
    </source>
</evidence>
<comment type="subcellular location">
    <subcellularLocation>
        <location evidence="2">Chromosome</location>
        <location evidence="2">Centromere</location>
    </subcellularLocation>
    <subcellularLocation>
        <location evidence="1">Nucleus</location>
    </subcellularLocation>
</comment>
<dbReference type="AlphaFoldDB" id="A0AAN6PGP9"/>
<protein>
    <submittedName>
        <fullName evidence="12">Borealin N terminal-domain-containing protein</fullName>
    </submittedName>
</protein>
<keyword evidence="7" id="KW-0539">Nucleus</keyword>
<dbReference type="InterPro" id="IPR018851">
    <property type="entry name" value="Borealin_N"/>
</dbReference>
<feature type="compositionally biased region" description="Low complexity" evidence="10">
    <location>
        <begin position="241"/>
        <end position="281"/>
    </location>
</feature>
<feature type="compositionally biased region" description="Low complexity" evidence="10">
    <location>
        <begin position="302"/>
        <end position="321"/>
    </location>
</feature>
<evidence type="ECO:0000256" key="2">
    <source>
        <dbReference type="ARBA" id="ARBA00004584"/>
    </source>
</evidence>
<dbReference type="EMBL" id="MU854392">
    <property type="protein sequence ID" value="KAK4039778.1"/>
    <property type="molecule type" value="Genomic_DNA"/>
</dbReference>
<dbReference type="Proteomes" id="UP001303115">
    <property type="component" value="Unassembled WGS sequence"/>
</dbReference>
<feature type="compositionally biased region" description="Basic and acidic residues" evidence="10">
    <location>
        <begin position="159"/>
        <end position="169"/>
    </location>
</feature>
<feature type="region of interest" description="Disordered" evidence="10">
    <location>
        <begin position="1"/>
        <end position="48"/>
    </location>
</feature>
<keyword evidence="5" id="KW-0132">Cell division</keyword>
<feature type="compositionally biased region" description="Basic residues" evidence="10">
    <location>
        <begin position="1"/>
        <end position="10"/>
    </location>
</feature>
<evidence type="ECO:0000313" key="12">
    <source>
        <dbReference type="EMBL" id="KAK4039778.1"/>
    </source>
</evidence>
<keyword evidence="13" id="KW-1185">Reference proteome</keyword>
<evidence type="ECO:0000256" key="7">
    <source>
        <dbReference type="ARBA" id="ARBA00023242"/>
    </source>
</evidence>
<evidence type="ECO:0000256" key="3">
    <source>
        <dbReference type="ARBA" id="ARBA00009914"/>
    </source>
</evidence>
<dbReference type="GO" id="GO:0000775">
    <property type="term" value="C:chromosome, centromeric region"/>
    <property type="evidence" value="ECO:0007669"/>
    <property type="project" value="UniProtKB-SubCell"/>
</dbReference>
<name>A0AAN6PGP9_9PEZI</name>
<evidence type="ECO:0000256" key="8">
    <source>
        <dbReference type="ARBA" id="ARBA00023306"/>
    </source>
</evidence>
<feature type="domain" description="Borealin N-terminal" evidence="11">
    <location>
        <begin position="56"/>
        <end position="112"/>
    </location>
</feature>
<dbReference type="GO" id="GO:0051233">
    <property type="term" value="C:spindle midzone"/>
    <property type="evidence" value="ECO:0007669"/>
    <property type="project" value="TreeGrafter"/>
</dbReference>
<sequence>MQPPSSRKRKSDQLDMSNDNQYAVDMASQKIPTKGGSPHPQESPSKRQRVGITLAQKQALIDNLQLEITERARKLRANYNIHAQSLRTRIEIRVNRIPLSLRKLTMGELLEKYSKEPQQKPSANTGVARGPPVPAKDVPSRPPTRGTATSAHPSKRRSHEISGGDKENEVQTPQKKKMRAYPAATDLARNPAHVLSPTTSNSRFAPRTVATPGRSGIARPAVTPGRAVVATNILNKMVEGARSTTRPTTATTSSSTSTAARKTAATSTATTTAASTTSAAAARRKRGATVTAAVNHHPAPPSSSSSRPATRTGARRASGTSESIEGSTATVIRKPRPMTAPPGAQPKPPPTAAQLTTATGGAKRTTVMGAIKKGVTGGGTTKKAAAAGSGTGTGRVLRKRA</sequence>
<feature type="region of interest" description="Disordered" evidence="10">
    <location>
        <begin position="113"/>
        <end position="220"/>
    </location>
</feature>
<keyword evidence="4" id="KW-0158">Chromosome</keyword>
<evidence type="ECO:0000256" key="9">
    <source>
        <dbReference type="ARBA" id="ARBA00023328"/>
    </source>
</evidence>
<dbReference type="GO" id="GO:0000070">
    <property type="term" value="P:mitotic sister chromatid segregation"/>
    <property type="evidence" value="ECO:0007669"/>
    <property type="project" value="TreeGrafter"/>
</dbReference>
<evidence type="ECO:0000256" key="4">
    <source>
        <dbReference type="ARBA" id="ARBA00022454"/>
    </source>
</evidence>
<dbReference type="PANTHER" id="PTHR16040">
    <property type="entry name" value="AUSTRALIN, ISOFORM A-RELATED"/>
    <property type="match status" value="1"/>
</dbReference>
<feature type="compositionally biased region" description="Pro residues" evidence="10">
    <location>
        <begin position="338"/>
        <end position="351"/>
    </location>
</feature>
<feature type="region of interest" description="Disordered" evidence="10">
    <location>
        <begin position="239"/>
        <end position="401"/>
    </location>
</feature>
<evidence type="ECO:0000256" key="5">
    <source>
        <dbReference type="ARBA" id="ARBA00022618"/>
    </source>
</evidence>
<dbReference type="GO" id="GO:0032133">
    <property type="term" value="C:chromosome passenger complex"/>
    <property type="evidence" value="ECO:0007669"/>
    <property type="project" value="TreeGrafter"/>
</dbReference>
<dbReference type="GO" id="GO:0005634">
    <property type="term" value="C:nucleus"/>
    <property type="evidence" value="ECO:0007669"/>
    <property type="project" value="UniProtKB-SubCell"/>
</dbReference>
<keyword evidence="6" id="KW-0498">Mitosis</keyword>
<evidence type="ECO:0000259" key="11">
    <source>
        <dbReference type="Pfam" id="PF10444"/>
    </source>
</evidence>
<keyword evidence="9" id="KW-0137">Centromere</keyword>
<evidence type="ECO:0000256" key="1">
    <source>
        <dbReference type="ARBA" id="ARBA00004123"/>
    </source>
</evidence>
<evidence type="ECO:0000256" key="6">
    <source>
        <dbReference type="ARBA" id="ARBA00022776"/>
    </source>
</evidence>
<keyword evidence="8" id="KW-0131">Cell cycle</keyword>
<accession>A0AAN6PGP9</accession>
<organism evidence="12 13">
    <name type="scientific">Parachaetomium inaequale</name>
    <dbReference type="NCBI Taxonomy" id="2588326"/>
    <lineage>
        <taxon>Eukaryota</taxon>
        <taxon>Fungi</taxon>
        <taxon>Dikarya</taxon>
        <taxon>Ascomycota</taxon>
        <taxon>Pezizomycotina</taxon>
        <taxon>Sordariomycetes</taxon>
        <taxon>Sordariomycetidae</taxon>
        <taxon>Sordariales</taxon>
        <taxon>Chaetomiaceae</taxon>
        <taxon>Parachaetomium</taxon>
    </lineage>
</organism>
<dbReference type="PANTHER" id="PTHR16040:SF7">
    <property type="entry name" value="AUSTRALIN, ISOFORM A-RELATED"/>
    <property type="match status" value="1"/>
</dbReference>
<evidence type="ECO:0000313" key="13">
    <source>
        <dbReference type="Proteomes" id="UP001303115"/>
    </source>
</evidence>
<gene>
    <name evidence="12" type="ORF">C8A01DRAFT_36228</name>
</gene>
<comment type="caution">
    <text evidence="12">The sequence shown here is derived from an EMBL/GenBank/DDBJ whole genome shotgun (WGS) entry which is preliminary data.</text>
</comment>
<feature type="compositionally biased region" description="Low complexity" evidence="10">
    <location>
        <begin position="352"/>
        <end position="374"/>
    </location>
</feature>
<proteinExistence type="inferred from homology"/>
<comment type="similarity">
    <text evidence="3">Belongs to the borealin family.</text>
</comment>